<keyword evidence="2" id="KW-1133">Transmembrane helix</keyword>
<evidence type="ECO:0000256" key="2">
    <source>
        <dbReference type="SAM" id="Phobius"/>
    </source>
</evidence>
<dbReference type="PANTHER" id="PTHR10566:SF113">
    <property type="entry name" value="PROTEIN ACTIVITY OF BC1 COMPLEX KINASE 7, CHLOROPLASTIC"/>
    <property type="match status" value="1"/>
</dbReference>
<dbReference type="InterPro" id="IPR011009">
    <property type="entry name" value="Kinase-like_dom_sf"/>
</dbReference>
<accession>A0A8J3ZNX5</accession>
<dbReference type="InterPro" id="IPR050154">
    <property type="entry name" value="UbiB_kinase"/>
</dbReference>
<feature type="transmembrane region" description="Helical" evidence="2">
    <location>
        <begin position="588"/>
        <end position="611"/>
    </location>
</feature>
<comment type="similarity">
    <text evidence="1">Belongs to the protein kinase superfamily. ADCK protein kinase family.</text>
</comment>
<feature type="transmembrane region" description="Helical" evidence="2">
    <location>
        <begin position="626"/>
        <end position="647"/>
    </location>
</feature>
<dbReference type="CDD" id="cd05121">
    <property type="entry name" value="ABC1_ADCK3-like"/>
    <property type="match status" value="1"/>
</dbReference>
<comment type="caution">
    <text evidence="4">The sequence shown here is derived from an EMBL/GenBank/DDBJ whole genome shotgun (WGS) entry which is preliminary data.</text>
</comment>
<name>A0A8J3ZNX5_9ACTN</name>
<dbReference type="SUPFAM" id="SSF56112">
    <property type="entry name" value="Protein kinase-like (PK-like)"/>
    <property type="match status" value="1"/>
</dbReference>
<dbReference type="RefSeq" id="WP_239159816.1">
    <property type="nucleotide sequence ID" value="NZ_BOPH01000001.1"/>
</dbReference>
<reference evidence="4" key="1">
    <citation type="submission" date="2021-01" db="EMBL/GenBank/DDBJ databases">
        <title>Whole genome shotgun sequence of Virgisporangium ochraceum NBRC 16418.</title>
        <authorList>
            <person name="Komaki H."/>
            <person name="Tamura T."/>
        </authorList>
    </citation>
    <scope>NUCLEOTIDE SEQUENCE</scope>
    <source>
        <strain evidence="4">NBRC 16418</strain>
    </source>
</reference>
<evidence type="ECO:0000313" key="4">
    <source>
        <dbReference type="EMBL" id="GIJ65138.1"/>
    </source>
</evidence>
<keyword evidence="2" id="KW-0472">Membrane</keyword>
<dbReference type="EMBL" id="BOPH01000001">
    <property type="protein sequence ID" value="GIJ65138.1"/>
    <property type="molecule type" value="Genomic_DNA"/>
</dbReference>
<dbReference type="Pfam" id="PF03109">
    <property type="entry name" value="ABC1"/>
    <property type="match status" value="1"/>
</dbReference>
<feature type="domain" description="ABC1 atypical kinase-like" evidence="3">
    <location>
        <begin position="189"/>
        <end position="431"/>
    </location>
</feature>
<organism evidence="4 5">
    <name type="scientific">Virgisporangium ochraceum</name>
    <dbReference type="NCBI Taxonomy" id="65505"/>
    <lineage>
        <taxon>Bacteria</taxon>
        <taxon>Bacillati</taxon>
        <taxon>Actinomycetota</taxon>
        <taxon>Actinomycetes</taxon>
        <taxon>Micromonosporales</taxon>
        <taxon>Micromonosporaceae</taxon>
        <taxon>Virgisporangium</taxon>
    </lineage>
</organism>
<gene>
    <name evidence="4" type="primary">ubiB</name>
    <name evidence="4" type="ORF">Voc01_000550</name>
</gene>
<evidence type="ECO:0000256" key="1">
    <source>
        <dbReference type="ARBA" id="ARBA00009670"/>
    </source>
</evidence>
<protein>
    <submittedName>
        <fullName evidence="4">Ubiquinone biosynthesis protein UbiB</fullName>
    </submittedName>
</protein>
<proteinExistence type="inferred from homology"/>
<dbReference type="Proteomes" id="UP000635606">
    <property type="component" value="Unassembled WGS sequence"/>
</dbReference>
<keyword evidence="4" id="KW-0830">Ubiquinone</keyword>
<dbReference type="AlphaFoldDB" id="A0A8J3ZNX5"/>
<feature type="transmembrane region" description="Helical" evidence="2">
    <location>
        <begin position="6"/>
        <end position="25"/>
    </location>
</feature>
<sequence>MDSLTTGIVVVVTVVVMVVGMAAAARRLLGANFGLVRLFLAGAIALLVAGPISQSLAPHTVLGDDSVVPLWFLLLSIACALLVAMILLVVAEALVPTGRVTPLLWARGLRARLARTRRYLQILTIAVRHGLGPYLRGRDPATAGSRSRLARSLRQALDAGGVTFVKLGQVLSTRRDLLPPEFVRELGALRDQAAPVPSDLIEEVLRRELGAPVDQLFARFDPEPLAAASVGQVHTARLLSGADVVVKVQRPGVRAVVERDLDIVRRLAATLHARTRWGRAAGLVDLADGFTRAIREELDFHVEARNIAAVRASVLDEKEVVLPEPHEALCTERVLVMRRLRGVPLAGARPVIAARGLEPADVARTLLFCVLRQIMIGGVFHADPHPGNVLLLEDGRLGLLDFGSVGRLDAAMRQALQRLLLGLDSGDPATVSDALLLIVNRPDEVDEERLERSLGQFMAQHLGPGAPAGAQMFVDLFQLITHYRLSVPPEVAAVFRSLATLEGALGDVAPGFNVVVEARGFAGRYLAEMLRPAALRQAAMDELTTLLPLLRRLPRRIDRIAGALERGRLNVNVRLLADERDRQHMMALLHRSLTTVIGGVAGIMAVMLLGIDDDPRVTEEVGLFDLFGYGLLVVAAVLGLRVLVAIFRTDHDSW</sequence>
<keyword evidence="5" id="KW-1185">Reference proteome</keyword>
<feature type="transmembrane region" description="Helical" evidence="2">
    <location>
        <begin position="32"/>
        <end position="50"/>
    </location>
</feature>
<evidence type="ECO:0000313" key="5">
    <source>
        <dbReference type="Proteomes" id="UP000635606"/>
    </source>
</evidence>
<dbReference type="PANTHER" id="PTHR10566">
    <property type="entry name" value="CHAPERONE-ACTIVITY OF BC1 COMPLEX CABC1 -RELATED"/>
    <property type="match status" value="1"/>
</dbReference>
<keyword evidence="2" id="KW-0812">Transmembrane</keyword>
<dbReference type="InterPro" id="IPR004147">
    <property type="entry name" value="ABC1_dom"/>
</dbReference>
<feature type="transmembrane region" description="Helical" evidence="2">
    <location>
        <begin position="70"/>
        <end position="95"/>
    </location>
</feature>
<evidence type="ECO:0000259" key="3">
    <source>
        <dbReference type="Pfam" id="PF03109"/>
    </source>
</evidence>